<keyword evidence="2" id="KW-1185">Reference proteome</keyword>
<sequence>MALLLPLILLVAIIALVWLHRSRDRGLAQQLGEIERDLAARLVLLERGEKPVAGGPGIDAGEAGDALTKAPQHIFDSVHAAYDACEREAADAPQLLRRAVSALAEYRDFRGWKG</sequence>
<gene>
    <name evidence="1" type="ORF">GCM10017621_32230</name>
</gene>
<organism evidence="1 2">
    <name type="scientific">Maricaulis virginensis</name>
    <dbReference type="NCBI Taxonomy" id="144022"/>
    <lineage>
        <taxon>Bacteria</taxon>
        <taxon>Pseudomonadati</taxon>
        <taxon>Pseudomonadota</taxon>
        <taxon>Alphaproteobacteria</taxon>
        <taxon>Maricaulales</taxon>
        <taxon>Maricaulaceae</taxon>
        <taxon>Maricaulis</taxon>
    </lineage>
</organism>
<evidence type="ECO:0000313" key="2">
    <source>
        <dbReference type="Proteomes" id="UP001143486"/>
    </source>
</evidence>
<comment type="caution">
    <text evidence="1">The sequence shown here is derived from an EMBL/GenBank/DDBJ whole genome shotgun (WGS) entry which is preliminary data.</text>
</comment>
<reference evidence="1" key="2">
    <citation type="submission" date="2023-01" db="EMBL/GenBank/DDBJ databases">
        <authorList>
            <person name="Sun Q."/>
            <person name="Evtushenko L."/>
        </authorList>
    </citation>
    <scope>NUCLEOTIDE SEQUENCE</scope>
    <source>
        <strain evidence="1">VKM B-1513</strain>
    </source>
</reference>
<name>A0A9W6IR55_9PROT</name>
<dbReference type="RefSeq" id="WP_271188056.1">
    <property type="nucleotide sequence ID" value="NZ_BSFE01000013.1"/>
</dbReference>
<dbReference type="AlphaFoldDB" id="A0A9W6IR55"/>
<reference evidence="1" key="1">
    <citation type="journal article" date="2014" name="Int. J. Syst. Evol. Microbiol.">
        <title>Complete genome sequence of Corynebacterium casei LMG S-19264T (=DSM 44701T), isolated from a smear-ripened cheese.</title>
        <authorList>
            <consortium name="US DOE Joint Genome Institute (JGI-PGF)"/>
            <person name="Walter F."/>
            <person name="Albersmeier A."/>
            <person name="Kalinowski J."/>
            <person name="Ruckert C."/>
        </authorList>
    </citation>
    <scope>NUCLEOTIDE SEQUENCE</scope>
    <source>
        <strain evidence="1">VKM B-1513</strain>
    </source>
</reference>
<proteinExistence type="predicted"/>
<evidence type="ECO:0000313" key="1">
    <source>
        <dbReference type="EMBL" id="GLK53715.1"/>
    </source>
</evidence>
<protein>
    <submittedName>
        <fullName evidence="1">Uncharacterized protein</fullName>
    </submittedName>
</protein>
<accession>A0A9W6IR55</accession>
<dbReference type="Proteomes" id="UP001143486">
    <property type="component" value="Unassembled WGS sequence"/>
</dbReference>
<dbReference type="EMBL" id="BSFE01000013">
    <property type="protein sequence ID" value="GLK53715.1"/>
    <property type="molecule type" value="Genomic_DNA"/>
</dbReference>